<comment type="caution">
    <text evidence="2">The sequence shown here is derived from an EMBL/GenBank/DDBJ whole genome shotgun (WGS) entry which is preliminary data.</text>
</comment>
<dbReference type="SUPFAM" id="SSF52777">
    <property type="entry name" value="CoA-dependent acyltransferases"/>
    <property type="match status" value="1"/>
</dbReference>
<dbReference type="Gene3D" id="3.30.559.10">
    <property type="entry name" value="Chloramphenicol acetyltransferase-like domain"/>
    <property type="match status" value="1"/>
</dbReference>
<accession>A0ABW3E5M0</accession>
<proteinExistence type="predicted"/>
<dbReference type="Proteomes" id="UP001597024">
    <property type="component" value="Unassembled WGS sequence"/>
</dbReference>
<dbReference type="InterPro" id="IPR023213">
    <property type="entry name" value="CAT-like_dom_sf"/>
</dbReference>
<dbReference type="PANTHER" id="PTHR45527:SF1">
    <property type="entry name" value="FATTY ACID SYNTHASE"/>
    <property type="match status" value="1"/>
</dbReference>
<name>A0ABW3E5M0_9ACTN</name>
<evidence type="ECO:0000259" key="1">
    <source>
        <dbReference type="Pfam" id="PF00668"/>
    </source>
</evidence>
<dbReference type="InterPro" id="IPR001242">
    <property type="entry name" value="Condensation_dom"/>
</dbReference>
<evidence type="ECO:0000313" key="3">
    <source>
        <dbReference type="Proteomes" id="UP001597024"/>
    </source>
</evidence>
<evidence type="ECO:0000313" key="2">
    <source>
        <dbReference type="EMBL" id="MFD0890759.1"/>
    </source>
</evidence>
<dbReference type="PANTHER" id="PTHR45527">
    <property type="entry name" value="NONRIBOSOMAL PEPTIDE SYNTHETASE"/>
    <property type="match status" value="1"/>
</dbReference>
<dbReference type="Pfam" id="PF00668">
    <property type="entry name" value="Condensation"/>
    <property type="match status" value="1"/>
</dbReference>
<dbReference type="EMBL" id="JBHTHX010002659">
    <property type="protein sequence ID" value="MFD0890759.1"/>
    <property type="molecule type" value="Genomic_DNA"/>
</dbReference>
<feature type="domain" description="Condensation" evidence="1">
    <location>
        <begin position="2"/>
        <end position="172"/>
    </location>
</feature>
<keyword evidence="3" id="KW-1185">Reference proteome</keyword>
<protein>
    <submittedName>
        <fullName evidence="2">Condensation domain-containing protein</fullName>
    </submittedName>
</protein>
<organism evidence="2 3">
    <name type="scientific">Streptosporangium algeriense</name>
    <dbReference type="NCBI Taxonomy" id="1682748"/>
    <lineage>
        <taxon>Bacteria</taxon>
        <taxon>Bacillati</taxon>
        <taxon>Actinomycetota</taxon>
        <taxon>Actinomycetes</taxon>
        <taxon>Streptosporangiales</taxon>
        <taxon>Streptosporangiaceae</taxon>
        <taxon>Streptosporangium</taxon>
    </lineage>
</organism>
<gene>
    <name evidence="2" type="ORF">ACFQ08_39955</name>
</gene>
<feature type="non-terminal residue" evidence="2">
    <location>
        <position position="174"/>
    </location>
</feature>
<reference evidence="3" key="1">
    <citation type="journal article" date="2019" name="Int. J. Syst. Evol. Microbiol.">
        <title>The Global Catalogue of Microorganisms (GCM) 10K type strain sequencing project: providing services to taxonomists for standard genome sequencing and annotation.</title>
        <authorList>
            <consortium name="The Broad Institute Genomics Platform"/>
            <consortium name="The Broad Institute Genome Sequencing Center for Infectious Disease"/>
            <person name="Wu L."/>
            <person name="Ma J."/>
        </authorList>
    </citation>
    <scope>NUCLEOTIDE SEQUENCE [LARGE SCALE GENOMIC DNA]</scope>
    <source>
        <strain evidence="3">CCUG 62974</strain>
    </source>
</reference>
<sequence length="174" mass="19569">MEQTQPLSYGQERLWFLHRFDPRDHSYNTCHAYRLHGELDLPALEAAFAAVVRRHETLRTRFDEIDGRPVAVVLPAGPVTIDRCEAGSEEEARRIVAERANAPFDLSAAPPVRVSLIRLGAQEHVLAVTLHHIIADGASVVVLRDELAHHYAGRDPLPPLALQYGEHVREQRAR</sequence>